<accession>A0A7S6VVB2</accession>
<feature type="transmembrane region" description="Helical" evidence="1">
    <location>
        <begin position="127"/>
        <end position="148"/>
    </location>
</feature>
<feature type="transmembrane region" description="Helical" evidence="1">
    <location>
        <begin position="92"/>
        <end position="115"/>
    </location>
</feature>
<dbReference type="EMBL" id="CP048659">
    <property type="protein sequence ID" value="QOW45463.1"/>
    <property type="molecule type" value="Genomic_DNA"/>
</dbReference>
<dbReference type="AlphaFoldDB" id="A0A7S6VVB2"/>
<feature type="transmembrane region" description="Helical" evidence="1">
    <location>
        <begin position="271"/>
        <end position="289"/>
    </location>
</feature>
<dbReference type="Proteomes" id="UP000593966">
    <property type="component" value="Chromosome"/>
</dbReference>
<keyword evidence="1" id="KW-0812">Transmembrane</keyword>
<keyword evidence="3" id="KW-1185">Reference proteome</keyword>
<evidence type="ECO:0000256" key="1">
    <source>
        <dbReference type="SAM" id="Phobius"/>
    </source>
</evidence>
<keyword evidence="1" id="KW-0472">Membrane</keyword>
<sequence length="307" mass="35564">MSLKEDYPVQSADLNTGLARLKQRQGKLTALTVLSCVVFIATGLSLFIQQDVVFHFLGLTQNIAQLHIPLSVDQNLQAYVEHPNYLMNLFSWFGWLLLKVVVSFIGAFFIVGFLKKFRFFLVRFQSFVLKFVAWIIAFVVLWSGLTYLQYDWQDNEQSAYEELVHYDRNIQQSHIFQYLQHSETAKPVQAYLLGQAALLHNPQDRDTATAYVTQLVQAERTDPHFLEYGFKPEQLWAMQHAVYAKAVTASTEKLQPRIENAQSWSALIQKVLMGISTLFLVLSIILYALTQRFKQRVIRIQRQIHLD</sequence>
<proteinExistence type="predicted"/>
<name>A0A7S6VVB2_9GAMM</name>
<protein>
    <submittedName>
        <fullName evidence="2">Uncharacterized protein</fullName>
    </submittedName>
</protein>
<dbReference type="RefSeq" id="WP_180044855.1">
    <property type="nucleotide sequence ID" value="NZ_CP048659.1"/>
</dbReference>
<keyword evidence="1" id="KW-1133">Transmembrane helix</keyword>
<evidence type="ECO:0000313" key="2">
    <source>
        <dbReference type="EMBL" id="QOW45463.1"/>
    </source>
</evidence>
<gene>
    <name evidence="2" type="ORF">G0028_05870</name>
</gene>
<reference evidence="2 3" key="1">
    <citation type="submission" date="2020-02" db="EMBL/GenBank/DDBJ databases">
        <title>Tigecycline-resistant Acinetobacter species from pigs and migratory birds.</title>
        <authorList>
            <person name="Chen C."/>
            <person name="Sun J."/>
            <person name="Liao X.-P."/>
            <person name="Liu Y.-H."/>
        </authorList>
    </citation>
    <scope>NUCLEOTIDE SEQUENCE [LARGE SCALE GENOMIC DNA]</scope>
    <source>
        <strain evidence="2 3">YH12207_T</strain>
    </source>
</reference>
<feature type="transmembrane region" description="Helical" evidence="1">
    <location>
        <begin position="28"/>
        <end position="48"/>
    </location>
</feature>
<evidence type="ECO:0000313" key="3">
    <source>
        <dbReference type="Proteomes" id="UP000593966"/>
    </source>
</evidence>
<organism evidence="2 3">
    <name type="scientific">Acinetobacter piscicola</name>
    <dbReference type="NCBI Taxonomy" id="2006115"/>
    <lineage>
        <taxon>Bacteria</taxon>
        <taxon>Pseudomonadati</taxon>
        <taxon>Pseudomonadota</taxon>
        <taxon>Gammaproteobacteria</taxon>
        <taxon>Moraxellales</taxon>
        <taxon>Moraxellaceae</taxon>
        <taxon>Acinetobacter</taxon>
    </lineage>
</organism>